<dbReference type="InterPro" id="IPR032801">
    <property type="entry name" value="PXL2A/B/C"/>
</dbReference>
<evidence type="ECO:0000256" key="2">
    <source>
        <dbReference type="ARBA" id="ARBA00022833"/>
    </source>
</evidence>
<organism evidence="8 9">
    <name type="scientific">Lasiosphaeria ovina</name>
    <dbReference type="NCBI Taxonomy" id="92902"/>
    <lineage>
        <taxon>Eukaryota</taxon>
        <taxon>Fungi</taxon>
        <taxon>Dikarya</taxon>
        <taxon>Ascomycota</taxon>
        <taxon>Pezizomycotina</taxon>
        <taxon>Sordariomycetes</taxon>
        <taxon>Sordariomycetidae</taxon>
        <taxon>Sordariales</taxon>
        <taxon>Lasiosphaeriaceae</taxon>
        <taxon>Lasiosphaeria</taxon>
    </lineage>
</organism>
<protein>
    <submittedName>
        <fullName evidence="8">Uncharacterized protein</fullName>
    </submittedName>
</protein>
<evidence type="ECO:0000313" key="8">
    <source>
        <dbReference type="EMBL" id="KAK3379391.1"/>
    </source>
</evidence>
<evidence type="ECO:0000256" key="3">
    <source>
        <dbReference type="ARBA" id="ARBA00023015"/>
    </source>
</evidence>
<feature type="compositionally biased region" description="Basic residues" evidence="7">
    <location>
        <begin position="649"/>
        <end position="676"/>
    </location>
</feature>
<dbReference type="PANTHER" id="PTHR36206:SF16">
    <property type="entry name" value="TRANSCRIPTION FACTOR DOMAIN-CONTAINING PROTEIN-RELATED"/>
    <property type="match status" value="1"/>
</dbReference>
<keyword evidence="1" id="KW-0479">Metal-binding</keyword>
<evidence type="ECO:0000256" key="1">
    <source>
        <dbReference type="ARBA" id="ARBA00022723"/>
    </source>
</evidence>
<name>A0AAE0ND75_9PEZI</name>
<keyword evidence="3" id="KW-0805">Transcription regulation</keyword>
<reference evidence="8" key="2">
    <citation type="submission" date="2023-06" db="EMBL/GenBank/DDBJ databases">
        <authorList>
            <consortium name="Lawrence Berkeley National Laboratory"/>
            <person name="Haridas S."/>
            <person name="Hensen N."/>
            <person name="Bonometti L."/>
            <person name="Westerberg I."/>
            <person name="Brannstrom I.O."/>
            <person name="Guillou S."/>
            <person name="Cros-Aarteil S."/>
            <person name="Calhoun S."/>
            <person name="Kuo A."/>
            <person name="Mondo S."/>
            <person name="Pangilinan J."/>
            <person name="Riley R."/>
            <person name="Labutti K."/>
            <person name="Andreopoulos B."/>
            <person name="Lipzen A."/>
            <person name="Chen C."/>
            <person name="Yanf M."/>
            <person name="Daum C."/>
            <person name="Ng V."/>
            <person name="Clum A."/>
            <person name="Steindorff A."/>
            <person name="Ohm R."/>
            <person name="Martin F."/>
            <person name="Silar P."/>
            <person name="Natvig D."/>
            <person name="Lalanne C."/>
            <person name="Gautier V."/>
            <person name="Ament-Velasquez S.L."/>
            <person name="Kruys A."/>
            <person name="Hutchinson M.I."/>
            <person name="Powell A.J."/>
            <person name="Barry K."/>
            <person name="Miller A.N."/>
            <person name="Grigoriev I.V."/>
            <person name="Debuchy R."/>
            <person name="Gladieux P."/>
            <person name="Thoren M.H."/>
            <person name="Johannesson H."/>
        </authorList>
    </citation>
    <scope>NUCLEOTIDE SEQUENCE</scope>
    <source>
        <strain evidence="8">CBS 958.72</strain>
    </source>
</reference>
<keyword evidence="6" id="KW-0539">Nucleus</keyword>
<dbReference type="PANTHER" id="PTHR36206">
    <property type="entry name" value="ASPERCRYPTIN BIOSYNTHESIS CLUSTER-SPECIFIC TRANSCRIPTION REGULATOR ATNN-RELATED"/>
    <property type="match status" value="1"/>
</dbReference>
<keyword evidence="9" id="KW-1185">Reference proteome</keyword>
<evidence type="ECO:0000313" key="9">
    <source>
        <dbReference type="Proteomes" id="UP001287356"/>
    </source>
</evidence>
<dbReference type="Pfam" id="PF13911">
    <property type="entry name" value="AhpC-TSA_2"/>
    <property type="match status" value="1"/>
</dbReference>
<keyword evidence="4" id="KW-0238">DNA-binding</keyword>
<gene>
    <name evidence="8" type="ORF">B0T24DRAFT_522233</name>
</gene>
<dbReference type="EMBL" id="JAULSN010000002">
    <property type="protein sequence ID" value="KAK3379391.1"/>
    <property type="molecule type" value="Genomic_DNA"/>
</dbReference>
<keyword evidence="2" id="KW-0862">Zinc</keyword>
<dbReference type="InterPro" id="IPR052360">
    <property type="entry name" value="Transcr_Regulatory_Proteins"/>
</dbReference>
<feature type="region of interest" description="Disordered" evidence="7">
    <location>
        <begin position="649"/>
        <end position="688"/>
    </location>
</feature>
<feature type="compositionally biased region" description="Low complexity" evidence="7">
    <location>
        <begin position="433"/>
        <end position="458"/>
    </location>
</feature>
<evidence type="ECO:0000256" key="5">
    <source>
        <dbReference type="ARBA" id="ARBA00023163"/>
    </source>
</evidence>
<proteinExistence type="predicted"/>
<evidence type="ECO:0000256" key="7">
    <source>
        <dbReference type="SAM" id="MobiDB-lite"/>
    </source>
</evidence>
<keyword evidence="5" id="KW-0804">Transcription</keyword>
<dbReference type="AlphaFoldDB" id="A0AAE0ND75"/>
<dbReference type="GO" id="GO:0046872">
    <property type="term" value="F:metal ion binding"/>
    <property type="evidence" value="ECO:0007669"/>
    <property type="project" value="UniProtKB-KW"/>
</dbReference>
<dbReference type="GO" id="GO:0003677">
    <property type="term" value="F:DNA binding"/>
    <property type="evidence" value="ECO:0007669"/>
    <property type="project" value="UniProtKB-KW"/>
</dbReference>
<sequence>MAQRRRRSGAVPAGGPGGYPAPLSLLYDWASADERRSFHFFQHVTAPCLSGDFDGDFWRVLVLQICQTEPAVKHAVLAVSSLHEAMVQASLAPYADNDDRHSFALYQYNKSISCMLGQMRYVDARPLVPLLTCVLFVCIELMQSKDHESLMHLQQGHQILSQMARKPPTRKPELDIIKQHLVPMYTRLSLTSLLLGVDPVAIPKPLKPMTEVPSVFNGIDDVRYALYDFMDECLRFAKKSRPAKSGDASPEELHAFENEQHYLLGKLAKFNVSFSLYQSTKSRDAPPGALALIQIHVHTVYIWISTALSKNETVFDNYVSTFSAIIPLAAVFMDTLLAPRARDHPSGKAAATCTPSAADTRRFSAVFTFEMHIIAPLYFVATRCRHPLIRRAALELLRRNPTRRENVWRANVMANLAEHTIRLEELHLQPPHAAMRSQSRPASPPAAALTAPNPYAGDSADDDASAGSGGSMDVLVDDDLSIGHLPIDPTLLFDASEVASSVRSYSGAPSVASSLDDHHFAANNLFMGGGGTGPGAGNSPSGNPLWATSSQGGRPSISVELPTPWDEGPFLMGLPTRQRRPAGDSIGSDESLSLLGPPPCSAEAPFEIPEVFRVHATIIGPEDNDNCVRMFRKSAVAADAAAAAAAAARGRRQQASRGRIRAQGRRPRAPVTRRPHRLPERQARAARLSPALRLSGSPAETDKWIAETGGEWNVEVIPDERRELFAQWGLGLTSTWHAMNPWVWYQTYRLGKDEGIWGSSGASLGSAVSGPPREAGTMWQMSGAFAVEANGSVAWSQVARAASDVPDFAEALKTLKAARSARTSLP</sequence>
<evidence type="ECO:0000256" key="4">
    <source>
        <dbReference type="ARBA" id="ARBA00023125"/>
    </source>
</evidence>
<feature type="region of interest" description="Disordered" evidence="7">
    <location>
        <begin position="431"/>
        <end position="472"/>
    </location>
</feature>
<accession>A0AAE0ND75</accession>
<evidence type="ECO:0000256" key="6">
    <source>
        <dbReference type="ARBA" id="ARBA00023242"/>
    </source>
</evidence>
<reference evidence="8" key="1">
    <citation type="journal article" date="2023" name="Mol. Phylogenet. Evol.">
        <title>Genome-scale phylogeny and comparative genomics of the fungal order Sordariales.</title>
        <authorList>
            <person name="Hensen N."/>
            <person name="Bonometti L."/>
            <person name="Westerberg I."/>
            <person name="Brannstrom I.O."/>
            <person name="Guillou S."/>
            <person name="Cros-Aarteil S."/>
            <person name="Calhoun S."/>
            <person name="Haridas S."/>
            <person name="Kuo A."/>
            <person name="Mondo S."/>
            <person name="Pangilinan J."/>
            <person name="Riley R."/>
            <person name="LaButti K."/>
            <person name="Andreopoulos B."/>
            <person name="Lipzen A."/>
            <person name="Chen C."/>
            <person name="Yan M."/>
            <person name="Daum C."/>
            <person name="Ng V."/>
            <person name="Clum A."/>
            <person name="Steindorff A."/>
            <person name="Ohm R.A."/>
            <person name="Martin F."/>
            <person name="Silar P."/>
            <person name="Natvig D.O."/>
            <person name="Lalanne C."/>
            <person name="Gautier V."/>
            <person name="Ament-Velasquez S.L."/>
            <person name="Kruys A."/>
            <person name="Hutchinson M.I."/>
            <person name="Powell A.J."/>
            <person name="Barry K."/>
            <person name="Miller A.N."/>
            <person name="Grigoriev I.V."/>
            <person name="Debuchy R."/>
            <person name="Gladieux P."/>
            <person name="Hiltunen Thoren M."/>
            <person name="Johannesson H."/>
        </authorList>
    </citation>
    <scope>NUCLEOTIDE SEQUENCE</scope>
    <source>
        <strain evidence="8">CBS 958.72</strain>
    </source>
</reference>
<dbReference type="Proteomes" id="UP001287356">
    <property type="component" value="Unassembled WGS sequence"/>
</dbReference>
<comment type="caution">
    <text evidence="8">The sequence shown here is derived from an EMBL/GenBank/DDBJ whole genome shotgun (WGS) entry which is preliminary data.</text>
</comment>